<evidence type="ECO:0000313" key="1">
    <source>
        <dbReference type="EMBL" id="JAH15901.1"/>
    </source>
</evidence>
<sequence length="35" mass="4152">MLTLNPWHECVSFSVLHLWHIARICTNVLLQLSFE</sequence>
<proteinExistence type="predicted"/>
<protein>
    <submittedName>
        <fullName evidence="1">Uncharacterized protein</fullName>
    </submittedName>
</protein>
<dbReference type="EMBL" id="GBXM01092676">
    <property type="protein sequence ID" value="JAH15901.1"/>
    <property type="molecule type" value="Transcribed_RNA"/>
</dbReference>
<dbReference type="AlphaFoldDB" id="A0A0E9QGA2"/>
<name>A0A0E9QGA2_ANGAN</name>
<accession>A0A0E9QGA2</accession>
<reference evidence="1" key="1">
    <citation type="submission" date="2014-11" db="EMBL/GenBank/DDBJ databases">
        <authorList>
            <person name="Amaro Gonzalez C."/>
        </authorList>
    </citation>
    <scope>NUCLEOTIDE SEQUENCE</scope>
</reference>
<reference evidence="1" key="2">
    <citation type="journal article" date="2015" name="Fish Shellfish Immunol.">
        <title>Early steps in the European eel (Anguilla anguilla)-Vibrio vulnificus interaction in the gills: Role of the RtxA13 toxin.</title>
        <authorList>
            <person name="Callol A."/>
            <person name="Pajuelo D."/>
            <person name="Ebbesson L."/>
            <person name="Teles M."/>
            <person name="MacKenzie S."/>
            <person name="Amaro C."/>
        </authorList>
    </citation>
    <scope>NUCLEOTIDE SEQUENCE</scope>
</reference>
<organism evidence="1">
    <name type="scientific">Anguilla anguilla</name>
    <name type="common">European freshwater eel</name>
    <name type="synonym">Muraena anguilla</name>
    <dbReference type="NCBI Taxonomy" id="7936"/>
    <lineage>
        <taxon>Eukaryota</taxon>
        <taxon>Metazoa</taxon>
        <taxon>Chordata</taxon>
        <taxon>Craniata</taxon>
        <taxon>Vertebrata</taxon>
        <taxon>Euteleostomi</taxon>
        <taxon>Actinopterygii</taxon>
        <taxon>Neopterygii</taxon>
        <taxon>Teleostei</taxon>
        <taxon>Anguilliformes</taxon>
        <taxon>Anguillidae</taxon>
        <taxon>Anguilla</taxon>
    </lineage>
</organism>